<organism evidence="2 3">
    <name type="scientific">Gossypium arboreum</name>
    <name type="common">Tree cotton</name>
    <name type="synonym">Gossypium nanking</name>
    <dbReference type="NCBI Taxonomy" id="29729"/>
    <lineage>
        <taxon>Eukaryota</taxon>
        <taxon>Viridiplantae</taxon>
        <taxon>Streptophyta</taxon>
        <taxon>Embryophyta</taxon>
        <taxon>Tracheophyta</taxon>
        <taxon>Spermatophyta</taxon>
        <taxon>Magnoliopsida</taxon>
        <taxon>eudicotyledons</taxon>
        <taxon>Gunneridae</taxon>
        <taxon>Pentapetalae</taxon>
        <taxon>rosids</taxon>
        <taxon>malvids</taxon>
        <taxon>Malvales</taxon>
        <taxon>Malvaceae</taxon>
        <taxon>Malvoideae</taxon>
        <taxon>Gossypium</taxon>
    </lineage>
</organism>
<reference evidence="3" key="1">
    <citation type="submission" date="2014-09" db="EMBL/GenBank/DDBJ databases">
        <authorList>
            <person name="Mudge J."/>
            <person name="Ramaraj T."/>
            <person name="Lindquist I.E."/>
            <person name="Bharti A.K."/>
            <person name="Sundararajan A."/>
            <person name="Cameron C.T."/>
            <person name="Woodward J.E."/>
            <person name="May G.D."/>
            <person name="Brubaker C."/>
            <person name="Broadhvest J."/>
            <person name="Wilkins T.A."/>
        </authorList>
    </citation>
    <scope>NUCLEOTIDE SEQUENCE</scope>
    <source>
        <strain evidence="3">cv. AKA8401</strain>
    </source>
</reference>
<keyword evidence="3" id="KW-1185">Reference proteome</keyword>
<name>A0A0B0PLQ9_GOSAR</name>
<sequence>MPMNFQNWPFLNWTQLGLDRDMPVCDYFRPWSSLLNRHGRVVHLCESHERINFVRWPVFSVFGLFLVPFTLLFSPKYKTRN</sequence>
<accession>A0A0B0PLQ9</accession>
<evidence type="ECO:0000256" key="1">
    <source>
        <dbReference type="SAM" id="Phobius"/>
    </source>
</evidence>
<keyword evidence="1" id="KW-0812">Transmembrane</keyword>
<evidence type="ECO:0000313" key="3">
    <source>
        <dbReference type="Proteomes" id="UP000032142"/>
    </source>
</evidence>
<protein>
    <submittedName>
        <fullName evidence="2">Mucin-16</fullName>
    </submittedName>
</protein>
<feature type="transmembrane region" description="Helical" evidence="1">
    <location>
        <begin position="53"/>
        <end position="73"/>
    </location>
</feature>
<proteinExistence type="predicted"/>
<dbReference type="Proteomes" id="UP000032142">
    <property type="component" value="Unassembled WGS sequence"/>
</dbReference>
<keyword evidence="1" id="KW-0472">Membrane</keyword>
<keyword evidence="1" id="KW-1133">Transmembrane helix</keyword>
<gene>
    <name evidence="2" type="ORF">F383_08291</name>
</gene>
<evidence type="ECO:0000313" key="2">
    <source>
        <dbReference type="EMBL" id="KHG24336.1"/>
    </source>
</evidence>
<dbReference type="EMBL" id="KN428482">
    <property type="protein sequence ID" value="KHG24336.1"/>
    <property type="molecule type" value="Genomic_DNA"/>
</dbReference>
<dbReference type="AlphaFoldDB" id="A0A0B0PLQ9"/>